<feature type="compositionally biased region" description="Polar residues" evidence="1">
    <location>
        <begin position="1"/>
        <end position="10"/>
    </location>
</feature>
<evidence type="ECO:0000259" key="2">
    <source>
        <dbReference type="Pfam" id="PF01048"/>
    </source>
</evidence>
<feature type="region of interest" description="Disordered" evidence="1">
    <location>
        <begin position="68"/>
        <end position="87"/>
    </location>
</feature>
<dbReference type="GO" id="GO:0004850">
    <property type="term" value="F:uridine phosphorylase activity"/>
    <property type="evidence" value="ECO:0007669"/>
    <property type="project" value="TreeGrafter"/>
</dbReference>
<feature type="region of interest" description="Disordered" evidence="1">
    <location>
        <begin position="1"/>
        <end position="25"/>
    </location>
</feature>
<evidence type="ECO:0000256" key="1">
    <source>
        <dbReference type="SAM" id="MobiDB-lite"/>
    </source>
</evidence>
<dbReference type="CDD" id="cd17769">
    <property type="entry name" value="NP_TgUP-like"/>
    <property type="match status" value="1"/>
</dbReference>
<comment type="caution">
    <text evidence="3">The sequence shown here is derived from an EMBL/GenBank/DDBJ whole genome shotgun (WGS) entry which is preliminary data.</text>
</comment>
<accession>A0AAE0BQE9</accession>
<dbReference type="GO" id="GO:0006218">
    <property type="term" value="P:uridine catabolic process"/>
    <property type="evidence" value="ECO:0007669"/>
    <property type="project" value="TreeGrafter"/>
</dbReference>
<reference evidence="3 4" key="1">
    <citation type="journal article" date="2015" name="Genome Biol. Evol.">
        <title>Comparative Genomics of a Bacterivorous Green Alga Reveals Evolutionary Causalities and Consequences of Phago-Mixotrophic Mode of Nutrition.</title>
        <authorList>
            <person name="Burns J.A."/>
            <person name="Paasch A."/>
            <person name="Narechania A."/>
            <person name="Kim E."/>
        </authorList>
    </citation>
    <scope>NUCLEOTIDE SEQUENCE [LARGE SCALE GENOMIC DNA]</scope>
    <source>
        <strain evidence="3 4">PLY_AMNH</strain>
    </source>
</reference>
<organism evidence="3 4">
    <name type="scientific">Cymbomonas tetramitiformis</name>
    <dbReference type="NCBI Taxonomy" id="36881"/>
    <lineage>
        <taxon>Eukaryota</taxon>
        <taxon>Viridiplantae</taxon>
        <taxon>Chlorophyta</taxon>
        <taxon>Pyramimonadophyceae</taxon>
        <taxon>Pyramimonadales</taxon>
        <taxon>Pyramimonadaceae</taxon>
        <taxon>Cymbomonas</taxon>
    </lineage>
</organism>
<protein>
    <recommendedName>
        <fullName evidence="2">Nucleoside phosphorylase domain-containing protein</fullName>
    </recommendedName>
</protein>
<dbReference type="InterPro" id="IPR000845">
    <property type="entry name" value="Nucleoside_phosphorylase_d"/>
</dbReference>
<proteinExistence type="predicted"/>
<dbReference type="GO" id="GO:0005829">
    <property type="term" value="C:cytosol"/>
    <property type="evidence" value="ECO:0007669"/>
    <property type="project" value="TreeGrafter"/>
</dbReference>
<evidence type="ECO:0000313" key="3">
    <source>
        <dbReference type="EMBL" id="KAK3240868.1"/>
    </source>
</evidence>
<dbReference type="EMBL" id="LGRX02033528">
    <property type="protein sequence ID" value="KAK3240868.1"/>
    <property type="molecule type" value="Genomic_DNA"/>
</dbReference>
<feature type="domain" description="Nucleoside phosphorylase" evidence="2">
    <location>
        <begin position="112"/>
        <end position="355"/>
    </location>
</feature>
<sequence>MPNISAVSTEHSSRSLVHRRQNVADKPVRPLAAFPDVRRRFEQRRNISQAAQFRRVHKPCSVSVTVPSAETSAADSEKPKKATFTDANFPLDPEGRVYHLGVKRGEVTNRILSVGDSDRARRLAGLLDPPVEGGDLFHAESSRGFNVYTGRKLGVPITIISTGMGIPMMDFVVRETRAIVEGQMAFMRLGTCGLIDATSPVGTVSVAAKGSVFVRREPDAFSDADVEPYRISLPIPCDETLSAIAVAELKEQMGDLSNVITGLNASADSFYSSQARQGAAFDDRNGGLMDELLGRYPGLTTLEMETFHLYDLARVSHGSVIASAAAIGLAQRKSNDFIDASRIAELEERAGEALLRTLVKCELENDDDGGCTDSSIRVW</sequence>
<gene>
    <name evidence="3" type="ORF">CYMTET_49324</name>
</gene>
<dbReference type="PANTHER" id="PTHR43691:SF14">
    <property type="entry name" value="URIDINE PHOSPHORYLASE"/>
    <property type="match status" value="1"/>
</dbReference>
<evidence type="ECO:0000313" key="4">
    <source>
        <dbReference type="Proteomes" id="UP001190700"/>
    </source>
</evidence>
<dbReference type="Pfam" id="PF01048">
    <property type="entry name" value="PNP_UDP_1"/>
    <property type="match status" value="1"/>
</dbReference>
<keyword evidence="4" id="KW-1185">Reference proteome</keyword>
<dbReference type="SUPFAM" id="SSF53167">
    <property type="entry name" value="Purine and uridine phosphorylases"/>
    <property type="match status" value="1"/>
</dbReference>
<dbReference type="PANTHER" id="PTHR43691">
    <property type="entry name" value="URIDINE PHOSPHORYLASE"/>
    <property type="match status" value="1"/>
</dbReference>
<dbReference type="Gene3D" id="3.40.50.1580">
    <property type="entry name" value="Nucleoside phosphorylase domain"/>
    <property type="match status" value="1"/>
</dbReference>
<dbReference type="Proteomes" id="UP001190700">
    <property type="component" value="Unassembled WGS sequence"/>
</dbReference>
<dbReference type="InterPro" id="IPR035994">
    <property type="entry name" value="Nucleoside_phosphorylase_sf"/>
</dbReference>
<dbReference type="AlphaFoldDB" id="A0AAE0BQE9"/>
<name>A0AAE0BQE9_9CHLO</name>